<sequence length="690" mass="77325">MASFVIPISSYSSEDSIGSHVPRVILFDAILAIIPIILLVPDEVPIVFVDPLVALERQTVSLNLLKRDPRGMSLLPFKMLWFQGGGTGSHLGHPHRQDHHLTTLLHHHLSFPLPLLLPSLEIHQRPAILIRPGEAIPFGRPYRTHPNKSCKLLTIRKRVRPFPVYRLAWIHVSQSSPDFTSDSSSFDSSLDSLLDTSSGSPLDSFEAFRRWRSAPLYTPYPPTTLESSLDLSFERSLDSSSPSSGPSCKRCRSPTTLAPPSILVLRSIPPTHVDLLHLAREAVAYLGISDGVGAHTEDGIGIGVKIAASDIREDEEEFETAQRQLEAGLGVSSRNIVDQVPRYGSIVTEFNSNMYDMTITRSRMTPEAIKEFISHDGDNGNGRNGDEGNNKNGNPNENGRGAMLVAHNSHKRIIGVDVVFAMTWRDLMKLMTEVYCPRNKIQKMETELWNLIEKKIELRGMLESICKPGIQRCHGTLLDIILDTLEVSYAVELANKRTAETDTVLRGCTIELLGHLFNIDLMLAELDSFDVIIEMDWLANNHAVIVCDEKIVRIPFRHKILIVQRDRSDKKKKSRLSIISCTKTQKYMEKGCQVFLANLPGLTPARQVEFQIDLVPGAAPVARAPYRLAPSEMQEVSAQLQELSDKGFIRPSSSVWGAWVLFVKKKDGSLRMYIDYRELNKLIVKNQYHS</sequence>
<dbReference type="InterPro" id="IPR021109">
    <property type="entry name" value="Peptidase_aspartic_dom_sf"/>
</dbReference>
<dbReference type="Gene3D" id="2.40.70.10">
    <property type="entry name" value="Acid Proteases"/>
    <property type="match status" value="1"/>
</dbReference>
<dbReference type="AlphaFoldDB" id="A0A6L2KXD5"/>
<keyword evidence="2" id="KW-0548">Nucleotidyltransferase</keyword>
<dbReference type="EMBL" id="BKCJ010003206">
    <property type="protein sequence ID" value="GEU53649.1"/>
    <property type="molecule type" value="Genomic_DNA"/>
</dbReference>
<evidence type="ECO:0000313" key="2">
    <source>
        <dbReference type="EMBL" id="GEU53649.1"/>
    </source>
</evidence>
<dbReference type="InterPro" id="IPR043502">
    <property type="entry name" value="DNA/RNA_pol_sf"/>
</dbReference>
<dbReference type="CDD" id="cd00303">
    <property type="entry name" value="retropepsin_like"/>
    <property type="match status" value="1"/>
</dbReference>
<reference evidence="2" key="1">
    <citation type="journal article" date="2019" name="Sci. Rep.">
        <title>Draft genome of Tanacetum cinerariifolium, the natural source of mosquito coil.</title>
        <authorList>
            <person name="Yamashiro T."/>
            <person name="Shiraishi A."/>
            <person name="Satake H."/>
            <person name="Nakayama K."/>
        </authorList>
    </citation>
    <scope>NUCLEOTIDE SEQUENCE</scope>
</reference>
<organism evidence="2">
    <name type="scientific">Tanacetum cinerariifolium</name>
    <name type="common">Dalmatian daisy</name>
    <name type="synonym">Chrysanthemum cinerariifolium</name>
    <dbReference type="NCBI Taxonomy" id="118510"/>
    <lineage>
        <taxon>Eukaryota</taxon>
        <taxon>Viridiplantae</taxon>
        <taxon>Streptophyta</taxon>
        <taxon>Embryophyta</taxon>
        <taxon>Tracheophyta</taxon>
        <taxon>Spermatophyta</taxon>
        <taxon>Magnoliopsida</taxon>
        <taxon>eudicotyledons</taxon>
        <taxon>Gunneridae</taxon>
        <taxon>Pentapetalae</taxon>
        <taxon>asterids</taxon>
        <taxon>campanulids</taxon>
        <taxon>Asterales</taxon>
        <taxon>Asteraceae</taxon>
        <taxon>Asteroideae</taxon>
        <taxon>Anthemideae</taxon>
        <taxon>Anthemidinae</taxon>
        <taxon>Tanacetum</taxon>
    </lineage>
</organism>
<comment type="caution">
    <text evidence="2">The sequence shown here is derived from an EMBL/GenBank/DDBJ whole genome shotgun (WGS) entry which is preliminary data.</text>
</comment>
<evidence type="ECO:0000256" key="1">
    <source>
        <dbReference type="SAM" id="MobiDB-lite"/>
    </source>
</evidence>
<keyword evidence="2" id="KW-0695">RNA-directed DNA polymerase</keyword>
<feature type="region of interest" description="Disordered" evidence="1">
    <location>
        <begin position="373"/>
        <end position="401"/>
    </location>
</feature>
<dbReference type="PANTHER" id="PTHR15503">
    <property type="entry name" value="LDOC1 RELATED"/>
    <property type="match status" value="1"/>
</dbReference>
<dbReference type="SUPFAM" id="SSF56672">
    <property type="entry name" value="DNA/RNA polymerases"/>
    <property type="match status" value="1"/>
</dbReference>
<dbReference type="PANTHER" id="PTHR15503:SF45">
    <property type="entry name" value="RNA-DIRECTED DNA POLYMERASE HOMOLOG"/>
    <property type="match status" value="1"/>
</dbReference>
<feature type="compositionally biased region" description="Low complexity" evidence="1">
    <location>
        <begin position="390"/>
        <end position="401"/>
    </location>
</feature>
<protein>
    <submittedName>
        <fullName evidence="2">Putative reverse transcriptase domain-containing protein</fullName>
    </submittedName>
</protein>
<feature type="compositionally biased region" description="Basic and acidic residues" evidence="1">
    <location>
        <begin position="373"/>
        <end position="389"/>
    </location>
</feature>
<dbReference type="GO" id="GO:0003964">
    <property type="term" value="F:RNA-directed DNA polymerase activity"/>
    <property type="evidence" value="ECO:0007669"/>
    <property type="project" value="UniProtKB-KW"/>
</dbReference>
<dbReference type="Pfam" id="PF08284">
    <property type="entry name" value="RVP_2"/>
    <property type="match status" value="1"/>
</dbReference>
<keyword evidence="2" id="KW-0808">Transferase</keyword>
<proteinExistence type="predicted"/>
<gene>
    <name evidence="2" type="ORF">Tci_025627</name>
</gene>
<dbReference type="InterPro" id="IPR032567">
    <property type="entry name" value="RTL1-rel"/>
</dbReference>
<name>A0A6L2KXD5_TANCI</name>
<accession>A0A6L2KXD5</accession>
<dbReference type="Gene3D" id="3.10.10.10">
    <property type="entry name" value="HIV Type 1 Reverse Transcriptase, subunit A, domain 1"/>
    <property type="match status" value="1"/>
</dbReference>